<name>A0ABS2EZS3_9ACTN</name>
<sequence>MRRARAGVAVALALLAVALLLGGRVLLDAGWGPALRSVADRVLPYPEDTLWAPTPEPGSHTSSYADATGAGENYVHLVRAADKDGNVRELQLIFFGRESDGEGWLEIEARGGSGVRYGAVDVDAVPVAALESLVGRDGSHV</sequence>
<organism evidence="1 2">
    <name type="scientific">Olsenella profusa</name>
    <dbReference type="NCBI Taxonomy" id="138595"/>
    <lineage>
        <taxon>Bacteria</taxon>
        <taxon>Bacillati</taxon>
        <taxon>Actinomycetota</taxon>
        <taxon>Coriobacteriia</taxon>
        <taxon>Coriobacteriales</taxon>
        <taxon>Atopobiaceae</taxon>
        <taxon>Olsenella</taxon>
    </lineage>
</organism>
<dbReference type="RefSeq" id="WP_204792564.1">
    <property type="nucleotide sequence ID" value="NZ_JACSNQ010000002.1"/>
</dbReference>
<evidence type="ECO:0008006" key="3">
    <source>
        <dbReference type="Google" id="ProtNLM"/>
    </source>
</evidence>
<proteinExistence type="predicted"/>
<dbReference type="InterPro" id="IPR036166">
    <property type="entry name" value="YxeA-like_sf"/>
</dbReference>
<accession>A0ABS2EZS3</accession>
<dbReference type="EMBL" id="JACSNQ010000002">
    <property type="protein sequence ID" value="MBM6774200.1"/>
    <property type="molecule type" value="Genomic_DNA"/>
</dbReference>
<reference evidence="1 2" key="1">
    <citation type="journal article" date="2021" name="Sci. Rep.">
        <title>The distribution of antibiotic resistance genes in chicken gut microbiota commensals.</title>
        <authorList>
            <person name="Juricova H."/>
            <person name="Matiasovicova J."/>
            <person name="Kubasova T."/>
            <person name="Cejkova D."/>
            <person name="Rychlik I."/>
        </authorList>
    </citation>
    <scope>NUCLEOTIDE SEQUENCE [LARGE SCALE GENOMIC DNA]</scope>
    <source>
        <strain evidence="1 2">An794</strain>
    </source>
</reference>
<protein>
    <recommendedName>
        <fullName evidence="3">DUF1093 domain-containing protein</fullName>
    </recommendedName>
</protein>
<comment type="caution">
    <text evidence="1">The sequence shown here is derived from an EMBL/GenBank/DDBJ whole genome shotgun (WGS) entry which is preliminary data.</text>
</comment>
<evidence type="ECO:0000313" key="2">
    <source>
        <dbReference type="Proteomes" id="UP000712527"/>
    </source>
</evidence>
<evidence type="ECO:0000313" key="1">
    <source>
        <dbReference type="EMBL" id="MBM6774200.1"/>
    </source>
</evidence>
<keyword evidence="2" id="KW-1185">Reference proteome</keyword>
<dbReference type="SUPFAM" id="SSF159121">
    <property type="entry name" value="BC4932-like"/>
    <property type="match status" value="1"/>
</dbReference>
<gene>
    <name evidence="1" type="ORF">H9X80_01345</name>
</gene>
<dbReference type="Proteomes" id="UP000712527">
    <property type="component" value="Unassembled WGS sequence"/>
</dbReference>